<dbReference type="eggNOG" id="COG2207">
    <property type="taxonomic scope" value="Bacteria"/>
</dbReference>
<dbReference type="STRING" id="1150600.ADIARSV_3269"/>
<dbReference type="EMBL" id="AQPN01000110">
    <property type="protein sequence ID" value="EOR93556.1"/>
    <property type="molecule type" value="Genomic_DNA"/>
</dbReference>
<gene>
    <name evidence="1" type="ORF">ADIARSV_3269</name>
</gene>
<dbReference type="RefSeq" id="WP_016196498.1">
    <property type="nucleotide sequence ID" value="NZ_AQPN01000110.1"/>
</dbReference>
<accession>R9GPB4</accession>
<sequence length="65" mass="7517">MNSNPLFHFHTITEYHRTAGLPNPAHPLISLVHMDDLKKPLAEGPFSVIYDFYSIAIKRVKERQI</sequence>
<evidence type="ECO:0000313" key="2">
    <source>
        <dbReference type="Proteomes" id="UP000014174"/>
    </source>
</evidence>
<dbReference type="AlphaFoldDB" id="R9GPB4"/>
<name>R9GPB4_9SPHI</name>
<reference evidence="1 2" key="1">
    <citation type="journal article" date="2013" name="Genome Announc.">
        <title>Draft Genome Sequence of Arcticibacter svalbardensis Strain MN12-7T, a Member of the Family Sphingobacteriaceae Isolated from an Arctic Soil Sample.</title>
        <authorList>
            <person name="Shivaji S."/>
            <person name="Ara S."/>
            <person name="Prasad S."/>
            <person name="Manasa B.P."/>
            <person name="Begum Z."/>
            <person name="Singh A."/>
            <person name="Kumar Pinnaka A."/>
        </authorList>
    </citation>
    <scope>NUCLEOTIDE SEQUENCE [LARGE SCALE GENOMIC DNA]</scope>
    <source>
        <strain evidence="1 2">MN12-7</strain>
    </source>
</reference>
<protein>
    <submittedName>
        <fullName evidence="1">Uncharacterized protein</fullName>
    </submittedName>
</protein>
<proteinExistence type="predicted"/>
<comment type="caution">
    <text evidence="1">The sequence shown here is derived from an EMBL/GenBank/DDBJ whole genome shotgun (WGS) entry which is preliminary data.</text>
</comment>
<keyword evidence="2" id="KW-1185">Reference proteome</keyword>
<evidence type="ECO:0000313" key="1">
    <source>
        <dbReference type="EMBL" id="EOR93556.1"/>
    </source>
</evidence>
<dbReference type="Proteomes" id="UP000014174">
    <property type="component" value="Unassembled WGS sequence"/>
</dbReference>
<organism evidence="1 2">
    <name type="scientific">Arcticibacter svalbardensis MN12-7</name>
    <dbReference type="NCBI Taxonomy" id="1150600"/>
    <lineage>
        <taxon>Bacteria</taxon>
        <taxon>Pseudomonadati</taxon>
        <taxon>Bacteroidota</taxon>
        <taxon>Sphingobacteriia</taxon>
        <taxon>Sphingobacteriales</taxon>
        <taxon>Sphingobacteriaceae</taxon>
        <taxon>Arcticibacter</taxon>
    </lineage>
</organism>